<gene>
    <name evidence="1" type="ORF">DVH24_018734</name>
</gene>
<name>A0A498HKD8_MALDO</name>
<reference evidence="1 2" key="1">
    <citation type="submission" date="2018-10" db="EMBL/GenBank/DDBJ databases">
        <title>A high-quality apple genome assembly.</title>
        <authorList>
            <person name="Hu J."/>
        </authorList>
    </citation>
    <scope>NUCLEOTIDE SEQUENCE [LARGE SCALE GENOMIC DNA]</scope>
    <source>
        <strain evidence="2">cv. HFTH1</strain>
        <tissue evidence="1">Young leaf</tissue>
    </source>
</reference>
<proteinExistence type="predicted"/>
<accession>A0A498HKD8</accession>
<sequence>MFIPYLGHPFTVGFTLFQYPSGFVHQHLAPSVENDTKSCVGSLSFFHLHHESAKTQQPKAFQKNPRSHLLSQLVAHRNQFANPKKTFPRLVAAVLSHSLVVLPSLSLPPWKSQSSFPLDLLAGPFFSFLEFIDSRNPKRLSSLQFLEIGSYNPPSAASNYWPRIHFPSSSMTVITPTSVMTTISALFRRLPPYSMTNRNLKYGTTTKVERLGEMNISTSEALGIMMTTESRTVTWDSATPPPQKLRRPSILMSVVKLWDSSSSSTFLSADSGVSGRMSLGVWDTRVGCRISAILVDWGPQLGRIVGVASGVDDKVYAYLHSFTWTENLKLWGAAVKNVARRVNPCVLGLMGLAWVNLGCFLGTRSLAAPNLVRMELDLSPNLVKKVYGGDGESYFVWSLSELPMLREGNIGKLILLE</sequence>
<dbReference type="EMBL" id="RDQH01000342">
    <property type="protein sequence ID" value="RXH71379.1"/>
    <property type="molecule type" value="Genomic_DNA"/>
</dbReference>
<dbReference type="Proteomes" id="UP000290289">
    <property type="component" value="Chromosome 16"/>
</dbReference>
<keyword evidence="2" id="KW-1185">Reference proteome</keyword>
<dbReference type="PANTHER" id="PTHR36715">
    <property type="entry name" value="BNAANNG41370D PROTEIN"/>
    <property type="match status" value="1"/>
</dbReference>
<organism evidence="1 2">
    <name type="scientific">Malus domestica</name>
    <name type="common">Apple</name>
    <name type="synonym">Pyrus malus</name>
    <dbReference type="NCBI Taxonomy" id="3750"/>
    <lineage>
        <taxon>Eukaryota</taxon>
        <taxon>Viridiplantae</taxon>
        <taxon>Streptophyta</taxon>
        <taxon>Embryophyta</taxon>
        <taxon>Tracheophyta</taxon>
        <taxon>Spermatophyta</taxon>
        <taxon>Magnoliopsida</taxon>
        <taxon>eudicotyledons</taxon>
        <taxon>Gunneridae</taxon>
        <taxon>Pentapetalae</taxon>
        <taxon>rosids</taxon>
        <taxon>fabids</taxon>
        <taxon>Rosales</taxon>
        <taxon>Rosaceae</taxon>
        <taxon>Amygdaloideae</taxon>
        <taxon>Maleae</taxon>
        <taxon>Malus</taxon>
    </lineage>
</organism>
<evidence type="ECO:0000313" key="2">
    <source>
        <dbReference type="Proteomes" id="UP000290289"/>
    </source>
</evidence>
<comment type="caution">
    <text evidence="1">The sequence shown here is derived from an EMBL/GenBank/DDBJ whole genome shotgun (WGS) entry which is preliminary data.</text>
</comment>
<protein>
    <submittedName>
        <fullName evidence="1">Uncharacterized protein</fullName>
    </submittedName>
</protein>
<evidence type="ECO:0000313" key="1">
    <source>
        <dbReference type="EMBL" id="RXH71379.1"/>
    </source>
</evidence>
<dbReference type="PANTHER" id="PTHR36715:SF1">
    <property type="entry name" value="PROTEIN, PUTATIVE-RELATED"/>
    <property type="match status" value="1"/>
</dbReference>
<dbReference type="AlphaFoldDB" id="A0A498HKD8"/>